<gene>
    <name evidence="1" type="ORF">BN869_000009011_1</name>
</gene>
<organism evidence="1">
    <name type="scientific">Bionectria ochroleuca</name>
    <name type="common">Gliocladium roseum</name>
    <dbReference type="NCBI Taxonomy" id="29856"/>
    <lineage>
        <taxon>Eukaryota</taxon>
        <taxon>Fungi</taxon>
        <taxon>Dikarya</taxon>
        <taxon>Ascomycota</taxon>
        <taxon>Pezizomycotina</taxon>
        <taxon>Sordariomycetes</taxon>
        <taxon>Hypocreomycetidae</taxon>
        <taxon>Hypocreales</taxon>
        <taxon>Bionectriaceae</taxon>
        <taxon>Clonostachys</taxon>
    </lineage>
</organism>
<protein>
    <submittedName>
        <fullName evidence="1">Uncharacterized protein</fullName>
    </submittedName>
</protein>
<name>A0A0B7K6H0_BIOOC</name>
<dbReference type="EMBL" id="CDPU01000032">
    <property type="protein sequence ID" value="CEO52953.1"/>
    <property type="molecule type" value="Genomic_DNA"/>
</dbReference>
<dbReference type="AlphaFoldDB" id="A0A0B7K6H0"/>
<reference evidence="1" key="1">
    <citation type="submission" date="2015-01" db="EMBL/GenBank/DDBJ databases">
        <authorList>
            <person name="Durling Mikael"/>
        </authorList>
    </citation>
    <scope>NUCLEOTIDE SEQUENCE</scope>
</reference>
<evidence type="ECO:0000313" key="1">
    <source>
        <dbReference type="EMBL" id="CEO52953.1"/>
    </source>
</evidence>
<proteinExistence type="predicted"/>
<accession>A0A0B7K6H0</accession>
<sequence length="79" mass="8441">MHIEDTKAQKKAILYSCTGIQSPYGVALKRKPEQARANMACLDPTSQPLGPKRLSTASAIIGNLAPDAVSTGNNHHQNN</sequence>